<feature type="compositionally biased region" description="Basic residues" evidence="1">
    <location>
        <begin position="99"/>
        <end position="110"/>
    </location>
</feature>
<sequence>ASLPGRVLRPRHGRRRRGAAAAAGSDDRVGHQPVRAGRAAGLAAPAAGGARPAAPRGGPRHLHVLPATRRGPLAGRQLATDQDHGRGRPAGADAAPPRPPRHGRPPRRPGRAGGRAVDAPRPPRRGAAARQPLPRLPVRRRRRPPAPLVLRASRGPGTDVRLLAGRLGRPAAGVPRRRRRGGRAARRRRAPGVVRRSPGPWGRL</sequence>
<reference evidence="2" key="1">
    <citation type="submission" date="2020-02" db="EMBL/GenBank/DDBJ databases">
        <authorList>
            <person name="Meier V. D."/>
        </authorList>
    </citation>
    <scope>NUCLEOTIDE SEQUENCE</scope>
    <source>
        <strain evidence="2">AVDCRST_MAG32</strain>
    </source>
</reference>
<feature type="compositionally biased region" description="Low complexity" evidence="1">
    <location>
        <begin position="114"/>
        <end position="133"/>
    </location>
</feature>
<feature type="compositionally biased region" description="Low complexity" evidence="1">
    <location>
        <begin position="35"/>
        <end position="57"/>
    </location>
</feature>
<dbReference type="AlphaFoldDB" id="A0A6J4NSY0"/>
<feature type="region of interest" description="Disordered" evidence="1">
    <location>
        <begin position="1"/>
        <end position="204"/>
    </location>
</feature>
<feature type="non-terminal residue" evidence="2">
    <location>
        <position position="204"/>
    </location>
</feature>
<feature type="compositionally biased region" description="Low complexity" evidence="1">
    <location>
        <begin position="161"/>
        <end position="174"/>
    </location>
</feature>
<feature type="non-terminal residue" evidence="2">
    <location>
        <position position="1"/>
    </location>
</feature>
<organism evidence="2">
    <name type="scientific">uncultured Nocardioides sp</name>
    <dbReference type="NCBI Taxonomy" id="198441"/>
    <lineage>
        <taxon>Bacteria</taxon>
        <taxon>Bacillati</taxon>
        <taxon>Actinomycetota</taxon>
        <taxon>Actinomycetes</taxon>
        <taxon>Propionibacteriales</taxon>
        <taxon>Nocardioidaceae</taxon>
        <taxon>Nocardioides</taxon>
        <taxon>environmental samples</taxon>
    </lineage>
</organism>
<name>A0A6J4NSY0_9ACTN</name>
<dbReference type="EMBL" id="CADCUM010000106">
    <property type="protein sequence ID" value="CAA9396844.1"/>
    <property type="molecule type" value="Genomic_DNA"/>
</dbReference>
<protein>
    <submittedName>
        <fullName evidence="2">Uncharacterized protein</fullName>
    </submittedName>
</protein>
<feature type="compositionally biased region" description="Basic residues" evidence="1">
    <location>
        <begin position="8"/>
        <end position="18"/>
    </location>
</feature>
<accession>A0A6J4NSY0</accession>
<proteinExistence type="predicted"/>
<feature type="compositionally biased region" description="Basic residues" evidence="1">
    <location>
        <begin position="175"/>
        <end position="190"/>
    </location>
</feature>
<gene>
    <name evidence="2" type="ORF">AVDCRST_MAG32-2683</name>
</gene>
<evidence type="ECO:0000313" key="2">
    <source>
        <dbReference type="EMBL" id="CAA9396844.1"/>
    </source>
</evidence>
<evidence type="ECO:0000256" key="1">
    <source>
        <dbReference type="SAM" id="MobiDB-lite"/>
    </source>
</evidence>